<dbReference type="SUPFAM" id="SSF51206">
    <property type="entry name" value="cAMP-binding domain-like"/>
    <property type="match status" value="1"/>
</dbReference>
<dbReference type="InterPro" id="IPR010920">
    <property type="entry name" value="LSM_dom_sf"/>
</dbReference>
<evidence type="ECO:0000256" key="2">
    <source>
        <dbReference type="ARBA" id="ARBA00022692"/>
    </source>
</evidence>
<dbReference type="InterPro" id="IPR000595">
    <property type="entry name" value="cNMP-bd_dom"/>
</dbReference>
<dbReference type="PROSITE" id="PS50042">
    <property type="entry name" value="CNMP_BINDING_3"/>
    <property type="match status" value="1"/>
</dbReference>
<evidence type="ECO:0000256" key="3">
    <source>
        <dbReference type="ARBA" id="ARBA00022989"/>
    </source>
</evidence>
<dbReference type="PANTHER" id="PTHR30566">
    <property type="entry name" value="YNAI-RELATED MECHANOSENSITIVE ION CHANNEL"/>
    <property type="match status" value="1"/>
</dbReference>
<dbReference type="Gene3D" id="1.10.287.1260">
    <property type="match status" value="1"/>
</dbReference>
<feature type="transmembrane region" description="Helical" evidence="5">
    <location>
        <begin position="6"/>
        <end position="26"/>
    </location>
</feature>
<organism evidence="7 8">
    <name type="scientific">Nocardioides oleivorans</name>
    <dbReference type="NCBI Taxonomy" id="273676"/>
    <lineage>
        <taxon>Bacteria</taxon>
        <taxon>Bacillati</taxon>
        <taxon>Actinomycetota</taxon>
        <taxon>Actinomycetes</taxon>
        <taxon>Propionibacteriales</taxon>
        <taxon>Nocardioidaceae</taxon>
        <taxon>Nocardioides</taxon>
    </lineage>
</organism>
<accession>A0A4Q2S0E0</accession>
<feature type="transmembrane region" description="Helical" evidence="5">
    <location>
        <begin position="117"/>
        <end position="136"/>
    </location>
</feature>
<evidence type="ECO:0000256" key="5">
    <source>
        <dbReference type="SAM" id="Phobius"/>
    </source>
</evidence>
<dbReference type="EMBL" id="SDWT01000001">
    <property type="protein sequence ID" value="RYB93764.1"/>
    <property type="molecule type" value="Genomic_DNA"/>
</dbReference>
<dbReference type="InterPro" id="IPR006685">
    <property type="entry name" value="MscS_channel_2nd"/>
</dbReference>
<proteinExistence type="predicted"/>
<dbReference type="Proteomes" id="UP000294071">
    <property type="component" value="Unassembled WGS sequence"/>
</dbReference>
<feature type="transmembrane region" description="Helical" evidence="5">
    <location>
        <begin position="76"/>
        <end position="97"/>
    </location>
</feature>
<name>A0A4Q2S0E0_9ACTN</name>
<evidence type="ECO:0000256" key="1">
    <source>
        <dbReference type="ARBA" id="ARBA00004370"/>
    </source>
</evidence>
<dbReference type="GO" id="GO:0016020">
    <property type="term" value="C:membrane"/>
    <property type="evidence" value="ECO:0007669"/>
    <property type="project" value="UniProtKB-SubCell"/>
</dbReference>
<protein>
    <submittedName>
        <fullName evidence="7">Mechanosensitive ion channel</fullName>
    </submittedName>
</protein>
<dbReference type="InterPro" id="IPR018490">
    <property type="entry name" value="cNMP-bd_dom_sf"/>
</dbReference>
<comment type="caution">
    <text evidence="7">The sequence shown here is derived from an EMBL/GenBank/DDBJ whole genome shotgun (WGS) entry which is preliminary data.</text>
</comment>
<dbReference type="CDD" id="cd00038">
    <property type="entry name" value="CAP_ED"/>
    <property type="match status" value="1"/>
</dbReference>
<dbReference type="InterPro" id="IPR023408">
    <property type="entry name" value="MscS_beta-dom_sf"/>
</dbReference>
<keyword evidence="4 5" id="KW-0472">Membrane</keyword>
<dbReference type="Pfam" id="PF00924">
    <property type="entry name" value="MS_channel_2nd"/>
    <property type="match status" value="1"/>
</dbReference>
<evidence type="ECO:0000259" key="6">
    <source>
        <dbReference type="PROSITE" id="PS50042"/>
    </source>
</evidence>
<keyword evidence="3 5" id="KW-1133">Transmembrane helix</keyword>
<dbReference type="SUPFAM" id="SSF50182">
    <property type="entry name" value="Sm-like ribonucleoproteins"/>
    <property type="match status" value="1"/>
</dbReference>
<dbReference type="SMART" id="SM00100">
    <property type="entry name" value="cNMP"/>
    <property type="match status" value="1"/>
</dbReference>
<reference evidence="7 8" key="1">
    <citation type="submission" date="2019-01" db="EMBL/GenBank/DDBJ databases">
        <title>Novel species of Nocardioides.</title>
        <authorList>
            <person name="Liu Q."/>
            <person name="Xin Y.-H."/>
        </authorList>
    </citation>
    <scope>NUCLEOTIDE SEQUENCE [LARGE SCALE GENOMIC DNA]</scope>
    <source>
        <strain evidence="7 8">CGMCC 4.6882</strain>
    </source>
</reference>
<dbReference type="AlphaFoldDB" id="A0A4Q2S0E0"/>
<sequence length="486" mass="51429">MNLTAQPWFPWVVGVIVGLPVAVLLLSELHLRLTRRGNALAGPVNRLRIWLLPLAGLYIVLTQVGERSSENNGVRVVATLVGVLAVMVALGGLNAVLFGNASDGTWRDRLPSIFVDLARLILVVTGAAIVASYVWGLNVGGLWATLGVGSIVIGLALQNAIGSVVSGLLLLFEQPFRIGDTLDVGGVTGKVVEMNWRSTHLDIGSGVQVIPNATLAGASFSNFSRPTPAHDLVLTTSFSKSDSPHDVTTTLLAVASGLPSLRPGATPTVKLVGDGAYATTIPLVSAGQASTAQSLFLTWLWYSSRRHELSLDGESFVQHPREVVVGALEKVRPTLDLTEEDIEAMALVCEVETYGSGEVMLREGRVPERFAFIVSGSVRLSAATDDAASLDVADLEVGDVVCSDALLRQRATMSSRALTNVDVLQVPLDAVDRLVASKPIVARTLNNLVAVRERQRREAFESVNTGDSLAVVVAPATRAGTDRASA</sequence>
<dbReference type="RefSeq" id="WP_129399122.1">
    <property type="nucleotide sequence ID" value="NZ_SDWT01000001.1"/>
</dbReference>
<dbReference type="Pfam" id="PF00027">
    <property type="entry name" value="cNMP_binding"/>
    <property type="match status" value="1"/>
</dbReference>
<gene>
    <name evidence="7" type="ORF">EUA93_04955</name>
</gene>
<dbReference type="InterPro" id="IPR014710">
    <property type="entry name" value="RmlC-like_jellyroll"/>
</dbReference>
<feature type="transmembrane region" description="Helical" evidence="5">
    <location>
        <begin position="142"/>
        <end position="172"/>
    </location>
</feature>
<evidence type="ECO:0000313" key="7">
    <source>
        <dbReference type="EMBL" id="RYB93764.1"/>
    </source>
</evidence>
<dbReference type="GO" id="GO:0055085">
    <property type="term" value="P:transmembrane transport"/>
    <property type="evidence" value="ECO:0007669"/>
    <property type="project" value="InterPro"/>
</dbReference>
<keyword evidence="2 5" id="KW-0812">Transmembrane</keyword>
<dbReference type="PANTHER" id="PTHR30566:SF25">
    <property type="entry name" value="INNER MEMBRANE PROTEIN"/>
    <property type="match status" value="1"/>
</dbReference>
<dbReference type="Gene3D" id="2.60.120.10">
    <property type="entry name" value="Jelly Rolls"/>
    <property type="match status" value="1"/>
</dbReference>
<dbReference type="OrthoDB" id="9775207at2"/>
<evidence type="ECO:0000256" key="4">
    <source>
        <dbReference type="ARBA" id="ARBA00023136"/>
    </source>
</evidence>
<evidence type="ECO:0000313" key="8">
    <source>
        <dbReference type="Proteomes" id="UP000294071"/>
    </source>
</evidence>
<keyword evidence="8" id="KW-1185">Reference proteome</keyword>
<comment type="subcellular location">
    <subcellularLocation>
        <location evidence="1">Membrane</location>
    </subcellularLocation>
</comment>
<dbReference type="Gene3D" id="2.30.30.60">
    <property type="match status" value="1"/>
</dbReference>
<feature type="domain" description="Cyclic nucleotide-binding" evidence="6">
    <location>
        <begin position="336"/>
        <end position="433"/>
    </location>
</feature>